<evidence type="ECO:0000256" key="1">
    <source>
        <dbReference type="SAM" id="MobiDB-lite"/>
    </source>
</evidence>
<accession>A0A4C1VWU7</accession>
<dbReference type="AlphaFoldDB" id="A0A4C1VWU7"/>
<feature type="region of interest" description="Disordered" evidence="1">
    <location>
        <begin position="43"/>
        <end position="64"/>
    </location>
</feature>
<sequence length="134" mass="14569">MPAAPWDGKLHGVEPVKYVINYLNKRLRIAGPRGTEVTEEGRLVSGGRARRGRPRGVSSPYLSPIPRELSRTPANLYRRTGLAAPTDLWVPSETQSRVCRSSEPARNAAPSVCLCTVSVPSYMVCGRAYCAGSK</sequence>
<protein>
    <submittedName>
        <fullName evidence="2">Uncharacterized protein</fullName>
    </submittedName>
</protein>
<proteinExistence type="predicted"/>
<dbReference type="Proteomes" id="UP000299102">
    <property type="component" value="Unassembled WGS sequence"/>
</dbReference>
<evidence type="ECO:0000313" key="3">
    <source>
        <dbReference type="Proteomes" id="UP000299102"/>
    </source>
</evidence>
<keyword evidence="3" id="KW-1185">Reference proteome</keyword>
<dbReference type="EMBL" id="BGZK01000433">
    <property type="protein sequence ID" value="GBP43301.1"/>
    <property type="molecule type" value="Genomic_DNA"/>
</dbReference>
<name>A0A4C1VWU7_EUMVA</name>
<gene>
    <name evidence="2" type="ORF">EVAR_31185_1</name>
</gene>
<comment type="caution">
    <text evidence="2">The sequence shown here is derived from an EMBL/GenBank/DDBJ whole genome shotgun (WGS) entry which is preliminary data.</text>
</comment>
<organism evidence="2 3">
    <name type="scientific">Eumeta variegata</name>
    <name type="common">Bagworm moth</name>
    <name type="synonym">Eumeta japonica</name>
    <dbReference type="NCBI Taxonomy" id="151549"/>
    <lineage>
        <taxon>Eukaryota</taxon>
        <taxon>Metazoa</taxon>
        <taxon>Ecdysozoa</taxon>
        <taxon>Arthropoda</taxon>
        <taxon>Hexapoda</taxon>
        <taxon>Insecta</taxon>
        <taxon>Pterygota</taxon>
        <taxon>Neoptera</taxon>
        <taxon>Endopterygota</taxon>
        <taxon>Lepidoptera</taxon>
        <taxon>Glossata</taxon>
        <taxon>Ditrysia</taxon>
        <taxon>Tineoidea</taxon>
        <taxon>Psychidae</taxon>
        <taxon>Oiketicinae</taxon>
        <taxon>Eumeta</taxon>
    </lineage>
</organism>
<reference evidence="2 3" key="1">
    <citation type="journal article" date="2019" name="Commun. Biol.">
        <title>The bagworm genome reveals a unique fibroin gene that provides high tensile strength.</title>
        <authorList>
            <person name="Kono N."/>
            <person name="Nakamura H."/>
            <person name="Ohtoshi R."/>
            <person name="Tomita M."/>
            <person name="Numata K."/>
            <person name="Arakawa K."/>
        </authorList>
    </citation>
    <scope>NUCLEOTIDE SEQUENCE [LARGE SCALE GENOMIC DNA]</scope>
</reference>
<evidence type="ECO:0000313" key="2">
    <source>
        <dbReference type="EMBL" id="GBP43301.1"/>
    </source>
</evidence>